<evidence type="ECO:0000256" key="1">
    <source>
        <dbReference type="SAM" id="MobiDB-lite"/>
    </source>
</evidence>
<dbReference type="OrthoDB" id="3038000at2759"/>
<comment type="caution">
    <text evidence="2">The sequence shown here is derived from an EMBL/GenBank/DDBJ whole genome shotgun (WGS) entry which is preliminary data.</text>
</comment>
<evidence type="ECO:0000313" key="3">
    <source>
        <dbReference type="Proteomes" id="UP000623467"/>
    </source>
</evidence>
<sequence length="232" mass="25889">MDEQTHTNTDFTHSTTSNPGSPPYTTGMFSHSERFTVTGKTFTNITNNYAAALSLPPDLQHEIRVDECTGAANLQRERACVRRVYSAKARIDGRRSRVTVAVYQGSGAKEKWRQDITEYMSKRHPNIIQIAGAASSKDIHATLFNDDLIPVGNFLDRYRNFPVLTVYIYACCNSDFSVRNFDPLSSKALTLRIAGSAQVYAFSISTKTLANGMSKMDTSLDWSAVHRAYPNQ</sequence>
<gene>
    <name evidence="2" type="ORF">MSAN_02452700</name>
</gene>
<dbReference type="EMBL" id="JACAZH010000066">
    <property type="protein sequence ID" value="KAF7330674.1"/>
    <property type="molecule type" value="Genomic_DNA"/>
</dbReference>
<reference evidence="2" key="1">
    <citation type="submission" date="2020-05" db="EMBL/GenBank/DDBJ databases">
        <title>Mycena genomes resolve the evolution of fungal bioluminescence.</title>
        <authorList>
            <person name="Tsai I.J."/>
        </authorList>
    </citation>
    <scope>NUCLEOTIDE SEQUENCE</scope>
    <source>
        <strain evidence="2">160909Yilan</strain>
    </source>
</reference>
<dbReference type="AlphaFoldDB" id="A0A8H6WXY1"/>
<dbReference type="Proteomes" id="UP000623467">
    <property type="component" value="Unassembled WGS sequence"/>
</dbReference>
<organism evidence="2 3">
    <name type="scientific">Mycena sanguinolenta</name>
    <dbReference type="NCBI Taxonomy" id="230812"/>
    <lineage>
        <taxon>Eukaryota</taxon>
        <taxon>Fungi</taxon>
        <taxon>Dikarya</taxon>
        <taxon>Basidiomycota</taxon>
        <taxon>Agaricomycotina</taxon>
        <taxon>Agaricomycetes</taxon>
        <taxon>Agaricomycetidae</taxon>
        <taxon>Agaricales</taxon>
        <taxon>Marasmiineae</taxon>
        <taxon>Mycenaceae</taxon>
        <taxon>Mycena</taxon>
    </lineage>
</organism>
<feature type="compositionally biased region" description="Low complexity" evidence="1">
    <location>
        <begin position="1"/>
        <end position="18"/>
    </location>
</feature>
<proteinExistence type="predicted"/>
<accession>A0A8H6WXY1</accession>
<protein>
    <submittedName>
        <fullName evidence="2">Uncharacterized protein</fullName>
    </submittedName>
</protein>
<keyword evidence="3" id="KW-1185">Reference proteome</keyword>
<name>A0A8H6WXY1_9AGAR</name>
<evidence type="ECO:0000313" key="2">
    <source>
        <dbReference type="EMBL" id="KAF7330674.1"/>
    </source>
</evidence>
<feature type="region of interest" description="Disordered" evidence="1">
    <location>
        <begin position="1"/>
        <end position="28"/>
    </location>
</feature>